<dbReference type="STRING" id="307507.A0A2V0PKX6"/>
<dbReference type="PROSITE" id="PS00108">
    <property type="entry name" value="PROTEIN_KINASE_ST"/>
    <property type="match status" value="1"/>
</dbReference>
<accession>A0A2V0PKX6</accession>
<dbReference type="PROSITE" id="PS50011">
    <property type="entry name" value="PROTEIN_KINASE_DOM"/>
    <property type="match status" value="1"/>
</dbReference>
<feature type="region of interest" description="Disordered" evidence="11">
    <location>
        <begin position="447"/>
        <end position="467"/>
    </location>
</feature>
<dbReference type="InterPro" id="IPR008271">
    <property type="entry name" value="Ser/Thr_kinase_AS"/>
</dbReference>
<evidence type="ECO:0000313" key="13">
    <source>
        <dbReference type="EMBL" id="GBF98673.1"/>
    </source>
</evidence>
<feature type="compositionally biased region" description="Low complexity" evidence="11">
    <location>
        <begin position="447"/>
        <end position="460"/>
    </location>
</feature>
<feature type="binding site" evidence="10">
    <location>
        <position position="108"/>
    </location>
    <ligand>
        <name>ATP</name>
        <dbReference type="ChEBI" id="CHEBI:30616"/>
    </ligand>
</feature>
<keyword evidence="3" id="KW-0732">Signal</keyword>
<evidence type="ECO:0000313" key="14">
    <source>
        <dbReference type="Proteomes" id="UP000247498"/>
    </source>
</evidence>
<keyword evidence="5 10" id="KW-0547">Nucleotide-binding</keyword>
<evidence type="ECO:0000256" key="1">
    <source>
        <dbReference type="ARBA" id="ARBA00004370"/>
    </source>
</evidence>
<dbReference type="PANTHER" id="PTHR45974:SF72">
    <property type="entry name" value="PROTEIN KINASE DOMAIN-CONTAINING PROTEIN"/>
    <property type="match status" value="1"/>
</dbReference>
<dbReference type="GO" id="GO:0016020">
    <property type="term" value="C:membrane"/>
    <property type="evidence" value="ECO:0007669"/>
    <property type="project" value="UniProtKB-SubCell"/>
</dbReference>
<feature type="region of interest" description="Disordered" evidence="11">
    <location>
        <begin position="1"/>
        <end position="57"/>
    </location>
</feature>
<dbReference type="SMART" id="SM00220">
    <property type="entry name" value="S_TKc"/>
    <property type="match status" value="1"/>
</dbReference>
<protein>
    <recommendedName>
        <fullName evidence="12">Protein kinase domain-containing protein</fullName>
    </recommendedName>
</protein>
<evidence type="ECO:0000256" key="11">
    <source>
        <dbReference type="SAM" id="MobiDB-lite"/>
    </source>
</evidence>
<comment type="subcellular location">
    <subcellularLocation>
        <location evidence="1">Membrane</location>
    </subcellularLocation>
</comment>
<dbReference type="InParanoid" id="A0A2V0PKX6"/>
<keyword evidence="7 10" id="KW-0067">ATP-binding</keyword>
<reference evidence="13 14" key="1">
    <citation type="journal article" date="2018" name="Sci. Rep.">
        <title>Raphidocelis subcapitata (=Pseudokirchneriella subcapitata) provides an insight into genome evolution and environmental adaptations in the Sphaeropleales.</title>
        <authorList>
            <person name="Suzuki S."/>
            <person name="Yamaguchi H."/>
            <person name="Nakajima N."/>
            <person name="Kawachi M."/>
        </authorList>
    </citation>
    <scope>NUCLEOTIDE SEQUENCE [LARGE SCALE GENOMIC DNA]</scope>
    <source>
        <strain evidence="13 14">NIES-35</strain>
    </source>
</reference>
<evidence type="ECO:0000256" key="6">
    <source>
        <dbReference type="ARBA" id="ARBA00022777"/>
    </source>
</evidence>
<evidence type="ECO:0000256" key="5">
    <source>
        <dbReference type="ARBA" id="ARBA00022741"/>
    </source>
</evidence>
<evidence type="ECO:0000256" key="4">
    <source>
        <dbReference type="ARBA" id="ARBA00022737"/>
    </source>
</evidence>
<keyword evidence="6" id="KW-0418">Kinase</keyword>
<evidence type="ECO:0000256" key="3">
    <source>
        <dbReference type="ARBA" id="ARBA00022729"/>
    </source>
</evidence>
<dbReference type="InterPro" id="IPR017441">
    <property type="entry name" value="Protein_kinase_ATP_BS"/>
</dbReference>
<evidence type="ECO:0000256" key="10">
    <source>
        <dbReference type="PROSITE-ProRule" id="PRU10141"/>
    </source>
</evidence>
<dbReference type="Pfam" id="PF00069">
    <property type="entry name" value="Pkinase"/>
    <property type="match status" value="1"/>
</dbReference>
<feature type="domain" description="Protein kinase" evidence="12">
    <location>
        <begin position="80"/>
        <end position="382"/>
    </location>
</feature>
<dbReference type="GO" id="GO:0005524">
    <property type="term" value="F:ATP binding"/>
    <property type="evidence" value="ECO:0007669"/>
    <property type="project" value="UniProtKB-UniRule"/>
</dbReference>
<evidence type="ECO:0000256" key="9">
    <source>
        <dbReference type="ARBA" id="ARBA00023180"/>
    </source>
</evidence>
<gene>
    <name evidence="13" type="ORF">Rsub_11667</name>
</gene>
<keyword evidence="2" id="KW-0808">Transferase</keyword>
<dbReference type="SUPFAM" id="SSF56112">
    <property type="entry name" value="Protein kinase-like (PK-like)"/>
    <property type="match status" value="1"/>
</dbReference>
<organism evidence="13 14">
    <name type="scientific">Raphidocelis subcapitata</name>
    <dbReference type="NCBI Taxonomy" id="307507"/>
    <lineage>
        <taxon>Eukaryota</taxon>
        <taxon>Viridiplantae</taxon>
        <taxon>Chlorophyta</taxon>
        <taxon>core chlorophytes</taxon>
        <taxon>Chlorophyceae</taxon>
        <taxon>CS clade</taxon>
        <taxon>Sphaeropleales</taxon>
        <taxon>Selenastraceae</taxon>
        <taxon>Raphidocelis</taxon>
    </lineage>
</organism>
<keyword evidence="9" id="KW-0325">Glycoprotein</keyword>
<proteinExistence type="predicted"/>
<dbReference type="InterPro" id="IPR000719">
    <property type="entry name" value="Prot_kinase_dom"/>
</dbReference>
<evidence type="ECO:0000256" key="2">
    <source>
        <dbReference type="ARBA" id="ARBA00022679"/>
    </source>
</evidence>
<name>A0A2V0PKX6_9CHLO</name>
<dbReference type="AlphaFoldDB" id="A0A2V0PKX6"/>
<dbReference type="PROSITE" id="PS00107">
    <property type="entry name" value="PROTEIN_KINASE_ATP"/>
    <property type="match status" value="1"/>
</dbReference>
<evidence type="ECO:0000259" key="12">
    <source>
        <dbReference type="PROSITE" id="PS50011"/>
    </source>
</evidence>
<dbReference type="GO" id="GO:0004672">
    <property type="term" value="F:protein kinase activity"/>
    <property type="evidence" value="ECO:0007669"/>
    <property type="project" value="InterPro"/>
</dbReference>
<sequence length="604" mass="59373">MPGGKHRNKHHYRHGGFSDDDESDGTSSGSGSGGRAPAAPAPPAPPSAAAAAGPPKWQAPAGCHVGAELTPQQVAAAISGRRAKLLGSGGFGKVHAVDLPGLGRVALKTAAPGCERALAAEALYLRRAAHPAVVRAVASCWAPGGAAALALECVPGGPLDARIAQPPGARGALGWRARLRAAYQVAAALAHLHGDLGIVHCDVKPGNVLLDAAGNAVLIDLGVARPVVGDAAAAAAATAAAKAPAARGGRPGAAAGSGAAAHLRALAAGVACGGVAQVHGWAGTPGYVDPLFEQLAQFCAGSDVYSLGLIMVQLLLDVEDPREAKRIAQHQIKSGEMHHCVEGWPRDSALAFGTLALRAANAGDRDARPSAAELAARLRELLLAAGDCGAARLAPGTLRLASPPVAGAAPAAAAPRVVALELELAAGGAVAGTATVLLPQPPHPAGASPAALAGAAAAHPGPEPQRAALSGTWAEATGELTLTVARVESGEAKAAVRWPAAFAGRFADGQLTGQWTYAAAAPAKTAAACKTAAAAYWYIASKPAGAPAEAPNNATQSGAVAAAAAALAEGIAAGAAAALSVGSGSRRCSRDAIVERPPSVVRAL</sequence>
<evidence type="ECO:0000256" key="8">
    <source>
        <dbReference type="ARBA" id="ARBA00023136"/>
    </source>
</evidence>
<dbReference type="Gene3D" id="1.10.510.10">
    <property type="entry name" value="Transferase(Phosphotransferase) domain 1"/>
    <property type="match status" value="1"/>
</dbReference>
<dbReference type="Proteomes" id="UP000247498">
    <property type="component" value="Unassembled WGS sequence"/>
</dbReference>
<dbReference type="OrthoDB" id="4062651at2759"/>
<dbReference type="EMBL" id="BDRX01000131">
    <property type="protein sequence ID" value="GBF98673.1"/>
    <property type="molecule type" value="Genomic_DNA"/>
</dbReference>
<feature type="compositionally biased region" description="Low complexity" evidence="11">
    <location>
        <begin position="47"/>
        <end position="57"/>
    </location>
</feature>
<dbReference type="InterPro" id="IPR011009">
    <property type="entry name" value="Kinase-like_dom_sf"/>
</dbReference>
<feature type="compositionally biased region" description="Basic residues" evidence="11">
    <location>
        <begin position="1"/>
        <end position="14"/>
    </location>
</feature>
<dbReference type="PANTHER" id="PTHR45974">
    <property type="entry name" value="RECEPTOR-LIKE PROTEIN 55"/>
    <property type="match status" value="1"/>
</dbReference>
<keyword evidence="8" id="KW-0472">Membrane</keyword>
<evidence type="ECO:0000256" key="7">
    <source>
        <dbReference type="ARBA" id="ARBA00022840"/>
    </source>
</evidence>
<keyword evidence="14" id="KW-1185">Reference proteome</keyword>
<comment type="caution">
    <text evidence="13">The sequence shown here is derived from an EMBL/GenBank/DDBJ whole genome shotgun (WGS) entry which is preliminary data.</text>
</comment>
<keyword evidence="4" id="KW-0677">Repeat</keyword>